<proteinExistence type="predicted"/>
<dbReference type="AlphaFoldDB" id="A0A1Z3LVU5"/>
<evidence type="ECO:0000313" key="1">
    <source>
        <dbReference type="EMBL" id="ASD26281.1"/>
    </source>
</evidence>
<organism evidence="1 2">
    <name type="scientific">Brevundimonas diminuta</name>
    <name type="common">Pseudomonas diminuta</name>
    <dbReference type="NCBI Taxonomy" id="293"/>
    <lineage>
        <taxon>Bacteria</taxon>
        <taxon>Pseudomonadati</taxon>
        <taxon>Pseudomonadota</taxon>
        <taxon>Alphaproteobacteria</taxon>
        <taxon>Caulobacterales</taxon>
        <taxon>Caulobacteraceae</taxon>
        <taxon>Brevundimonas</taxon>
    </lineage>
</organism>
<gene>
    <name evidence="1" type="ORF">CD943_04860</name>
</gene>
<reference evidence="1 2" key="1">
    <citation type="submission" date="2017-06" db="EMBL/GenBank/DDBJ databases">
        <title>Biodegradation of gentamicin by bacterial consortia AMQD4 in synthetic medium and raw gentamicin sewage.</title>
        <authorList>
            <person name="Chang H."/>
            <person name="Feng Y."/>
            <person name="Li Z."/>
            <person name="Xue J."/>
            <person name="Cheng D."/>
        </authorList>
    </citation>
    <scope>NUCLEOTIDE SEQUENCE [LARGE SCALE GENOMIC DNA]</scope>
    <source>
        <strain evidence="1 2">BZC3</strain>
    </source>
</reference>
<name>A0A1Z3LVU5_BREDI</name>
<dbReference type="InterPro" id="IPR053860">
    <property type="entry name" value="DUF6932"/>
</dbReference>
<dbReference type="Proteomes" id="UP000197024">
    <property type="component" value="Chromosome"/>
</dbReference>
<accession>A0A1Z3LVU5</accession>
<reference evidence="1 2" key="2">
    <citation type="submission" date="2017-06" db="EMBL/GenBank/DDBJ databases">
        <authorList>
            <person name="Kim H.J."/>
            <person name="Triplett B.A."/>
        </authorList>
    </citation>
    <scope>NUCLEOTIDE SEQUENCE [LARGE SCALE GENOMIC DNA]</scope>
    <source>
        <strain evidence="1 2">BZC3</strain>
    </source>
</reference>
<protein>
    <submittedName>
        <fullName evidence="1">Uncharacterized protein</fullName>
    </submittedName>
</protein>
<sequence length="153" mass="16820">MIPDFIDLGSPAPWPVLPPGVHDATLSEVSARFATTPHRAWLYGGFLRVVENLEAAGCRTVFLDGSFITAKPHPGDFDGCWDLTGVDPLKLDPVLLDFANKREAQKAKYLGEMFLVELPRDPGLLGFFQTEKFTDRPKGIIRITLNAPKGATL</sequence>
<evidence type="ECO:0000313" key="2">
    <source>
        <dbReference type="Proteomes" id="UP000197024"/>
    </source>
</evidence>
<dbReference type="RefSeq" id="WP_088410308.1">
    <property type="nucleotide sequence ID" value="NZ_CP021995.1"/>
</dbReference>
<dbReference type="EMBL" id="CP021995">
    <property type="protein sequence ID" value="ASD26281.1"/>
    <property type="molecule type" value="Genomic_DNA"/>
</dbReference>
<dbReference type="Pfam" id="PF22014">
    <property type="entry name" value="DUF6932"/>
    <property type="match status" value="1"/>
</dbReference>